<keyword evidence="1" id="KW-1185">Reference proteome</keyword>
<name>A0A914Y6I5_9BILA</name>
<evidence type="ECO:0000313" key="2">
    <source>
        <dbReference type="WBParaSite" id="PSU_v2.g14372.t1"/>
    </source>
</evidence>
<proteinExistence type="predicted"/>
<reference evidence="2" key="1">
    <citation type="submission" date="2022-11" db="UniProtKB">
        <authorList>
            <consortium name="WormBaseParasite"/>
        </authorList>
    </citation>
    <scope>IDENTIFICATION</scope>
</reference>
<sequence>MSQRPRIIGSLHGVLQRANTINEAELARRSSCTSIGSMSEQIVVEDISSKIKCDSNNNLLKSTASLDDSTDETEIYPKSFAWDWPFCDEGIARGVYTAEKFLVCLPFNSGGTGEKNGSTKKFEKISECNFSWTIGLSNSSNEFGGTSFWRMELEIIRNLNMLALIVSRDISRYESGPKRLKRVRKVYRSLSAT</sequence>
<dbReference type="AlphaFoldDB" id="A0A914Y6I5"/>
<protein>
    <submittedName>
        <fullName evidence="2">Uncharacterized protein</fullName>
    </submittedName>
</protein>
<dbReference type="Proteomes" id="UP000887577">
    <property type="component" value="Unplaced"/>
</dbReference>
<organism evidence="1 2">
    <name type="scientific">Panagrolaimus superbus</name>
    <dbReference type="NCBI Taxonomy" id="310955"/>
    <lineage>
        <taxon>Eukaryota</taxon>
        <taxon>Metazoa</taxon>
        <taxon>Ecdysozoa</taxon>
        <taxon>Nematoda</taxon>
        <taxon>Chromadorea</taxon>
        <taxon>Rhabditida</taxon>
        <taxon>Tylenchina</taxon>
        <taxon>Panagrolaimomorpha</taxon>
        <taxon>Panagrolaimoidea</taxon>
        <taxon>Panagrolaimidae</taxon>
        <taxon>Panagrolaimus</taxon>
    </lineage>
</organism>
<evidence type="ECO:0000313" key="1">
    <source>
        <dbReference type="Proteomes" id="UP000887577"/>
    </source>
</evidence>
<dbReference type="WBParaSite" id="PSU_v2.g14372.t1">
    <property type="protein sequence ID" value="PSU_v2.g14372.t1"/>
    <property type="gene ID" value="PSU_v2.g14372"/>
</dbReference>
<accession>A0A914Y6I5</accession>